<dbReference type="InterPro" id="IPR036890">
    <property type="entry name" value="HATPase_C_sf"/>
</dbReference>
<evidence type="ECO:0000313" key="5">
    <source>
        <dbReference type="Proteomes" id="UP001589710"/>
    </source>
</evidence>
<dbReference type="Pfam" id="PF13581">
    <property type="entry name" value="HATPase_c_2"/>
    <property type="match status" value="1"/>
</dbReference>
<evidence type="ECO:0000256" key="2">
    <source>
        <dbReference type="SAM" id="MobiDB-lite"/>
    </source>
</evidence>
<dbReference type="InterPro" id="IPR050267">
    <property type="entry name" value="Anti-sigma-factor_SerPK"/>
</dbReference>
<evidence type="ECO:0000259" key="3">
    <source>
        <dbReference type="Pfam" id="PF13581"/>
    </source>
</evidence>
<dbReference type="InterPro" id="IPR003594">
    <property type="entry name" value="HATPase_dom"/>
</dbReference>
<evidence type="ECO:0000256" key="1">
    <source>
        <dbReference type="ARBA" id="ARBA00022527"/>
    </source>
</evidence>
<dbReference type="GO" id="GO:0005524">
    <property type="term" value="F:ATP binding"/>
    <property type="evidence" value="ECO:0007669"/>
    <property type="project" value="UniProtKB-KW"/>
</dbReference>
<dbReference type="PANTHER" id="PTHR35526:SF3">
    <property type="entry name" value="ANTI-SIGMA-F FACTOR RSBW"/>
    <property type="match status" value="1"/>
</dbReference>
<sequence>MSSVPALPRFARAMARRWDVPDSVGEALMLIVSELAGNAVRHSGSPDVALLLCVGDGDDGAMVVQVKDTGRWRQPSAAPCAVAAEVDVDVEGMVCGGRRLPLVAAYASGYAVWPTKAGTCVMAELPLAENEPVALAARNRPESRLNPAGTPWAGPRPVSHAPPCITPEPRHRTPFAAAFRRGLT</sequence>
<accession>A0ABV5RQY5</accession>
<keyword evidence="1" id="KW-0723">Serine/threonine-protein kinase</keyword>
<organism evidence="4 5">
    <name type="scientific">Streptomyces yanii</name>
    <dbReference type="NCBI Taxonomy" id="78510"/>
    <lineage>
        <taxon>Bacteria</taxon>
        <taxon>Bacillati</taxon>
        <taxon>Actinomycetota</taxon>
        <taxon>Actinomycetes</taxon>
        <taxon>Kitasatosporales</taxon>
        <taxon>Streptomycetaceae</taxon>
        <taxon>Streptomyces</taxon>
    </lineage>
</organism>
<dbReference type="EMBL" id="JBHMCG010000232">
    <property type="protein sequence ID" value="MFB9579741.1"/>
    <property type="molecule type" value="Genomic_DNA"/>
</dbReference>
<keyword evidence="1" id="KW-0418">Kinase</keyword>
<dbReference type="Proteomes" id="UP001589710">
    <property type="component" value="Unassembled WGS sequence"/>
</dbReference>
<name>A0ABV5RQY5_9ACTN</name>
<evidence type="ECO:0000313" key="4">
    <source>
        <dbReference type="EMBL" id="MFB9579741.1"/>
    </source>
</evidence>
<keyword evidence="4" id="KW-0547">Nucleotide-binding</keyword>
<reference evidence="4 5" key="1">
    <citation type="submission" date="2024-09" db="EMBL/GenBank/DDBJ databases">
        <authorList>
            <person name="Sun Q."/>
            <person name="Mori K."/>
        </authorList>
    </citation>
    <scope>NUCLEOTIDE SEQUENCE [LARGE SCALE GENOMIC DNA]</scope>
    <source>
        <strain evidence="4 5">JCM 3331</strain>
    </source>
</reference>
<dbReference type="PANTHER" id="PTHR35526">
    <property type="entry name" value="ANTI-SIGMA-F FACTOR RSBW-RELATED"/>
    <property type="match status" value="1"/>
</dbReference>
<gene>
    <name evidence="4" type="ORF">ACFFTL_47745</name>
</gene>
<dbReference type="RefSeq" id="WP_345517087.1">
    <property type="nucleotide sequence ID" value="NZ_BAAAXD010000043.1"/>
</dbReference>
<feature type="domain" description="Histidine kinase/HSP90-like ATPase" evidence="3">
    <location>
        <begin position="3"/>
        <end position="122"/>
    </location>
</feature>
<comment type="caution">
    <text evidence="4">The sequence shown here is derived from an EMBL/GenBank/DDBJ whole genome shotgun (WGS) entry which is preliminary data.</text>
</comment>
<dbReference type="Gene3D" id="3.30.565.10">
    <property type="entry name" value="Histidine kinase-like ATPase, C-terminal domain"/>
    <property type="match status" value="1"/>
</dbReference>
<keyword evidence="4" id="KW-0067">ATP-binding</keyword>
<keyword evidence="5" id="KW-1185">Reference proteome</keyword>
<dbReference type="SUPFAM" id="SSF55874">
    <property type="entry name" value="ATPase domain of HSP90 chaperone/DNA topoisomerase II/histidine kinase"/>
    <property type="match status" value="1"/>
</dbReference>
<dbReference type="CDD" id="cd16936">
    <property type="entry name" value="HATPase_RsbW-like"/>
    <property type="match status" value="1"/>
</dbReference>
<protein>
    <submittedName>
        <fullName evidence="4">ATP-binding protein</fullName>
    </submittedName>
</protein>
<proteinExistence type="predicted"/>
<keyword evidence="1" id="KW-0808">Transferase</keyword>
<feature type="region of interest" description="Disordered" evidence="2">
    <location>
        <begin position="140"/>
        <end position="167"/>
    </location>
</feature>